<gene>
    <name evidence="2" type="ORF">XELAEV_18023459mg</name>
</gene>
<sequence length="441" mass="49245">MADPGWEKEHVLIPDSKDSATRYAWDRTFSENAEVGGKKPIVSYCGKCVEHITDLNDFSYKCLHCLRECWAGPFSAFVGHQDSKLKTHLFSAMEGMPLSTAAARDPKGKILPKVAPAEMLTVPSPLLTTSQECVPHGDPSGGKAFVTGFAVKRAIACGSGHGHTSTKSSQANKPSSLRNVTTKDSEMPTIETAPGWEEHDTLSAKDPPSKLGPKDSEMPTLETAPGWEEHDTLSAKDPPSKVGPKDSEMPTLETAPGWEEHDTLSKKDPPSKVGPHLERPLALSRSTSLNDKSFWVCPGRANPKIFRTVSRVQRIISFRVHELWGFYMPYAPEWVYDEVEKHLDEWIYGRICTKEHVGPQGLLHPDPKKRQQDLTFFCDIVGEWWFGRTILKNHVKSCGKYNKEKHFSISVLLPNGGRIKKPHPKYYLSYEDTLAKFGLLK</sequence>
<evidence type="ECO:0000313" key="2">
    <source>
        <dbReference type="EMBL" id="OCT85294.1"/>
    </source>
</evidence>
<feature type="compositionally biased region" description="Polar residues" evidence="1">
    <location>
        <begin position="170"/>
        <end position="180"/>
    </location>
</feature>
<organism evidence="2 3">
    <name type="scientific">Xenopus laevis</name>
    <name type="common">African clawed frog</name>
    <dbReference type="NCBI Taxonomy" id="8355"/>
    <lineage>
        <taxon>Eukaryota</taxon>
        <taxon>Metazoa</taxon>
        <taxon>Chordata</taxon>
        <taxon>Craniata</taxon>
        <taxon>Vertebrata</taxon>
        <taxon>Euteleostomi</taxon>
        <taxon>Amphibia</taxon>
        <taxon>Batrachia</taxon>
        <taxon>Anura</taxon>
        <taxon>Pipoidea</taxon>
        <taxon>Pipidae</taxon>
        <taxon>Xenopodinae</taxon>
        <taxon>Xenopus</taxon>
        <taxon>Xenopus</taxon>
    </lineage>
</organism>
<protein>
    <submittedName>
        <fullName evidence="2">Uncharacterized protein</fullName>
    </submittedName>
</protein>
<dbReference type="AlphaFoldDB" id="A0A974HP48"/>
<reference evidence="3" key="1">
    <citation type="journal article" date="2016" name="Nature">
        <title>Genome evolution in the allotetraploid frog Xenopus laevis.</title>
        <authorList>
            <person name="Session A.M."/>
            <person name="Uno Y."/>
            <person name="Kwon T."/>
            <person name="Chapman J.A."/>
            <person name="Toyoda A."/>
            <person name="Takahashi S."/>
            <person name="Fukui A."/>
            <person name="Hikosaka A."/>
            <person name="Suzuki A."/>
            <person name="Kondo M."/>
            <person name="van Heeringen S.J."/>
            <person name="Quigley I."/>
            <person name="Heinz S."/>
            <person name="Ogino H."/>
            <person name="Ochi H."/>
            <person name="Hellsten U."/>
            <person name="Lyons J.B."/>
            <person name="Simakov O."/>
            <person name="Putnam N."/>
            <person name="Stites J."/>
            <person name="Kuroki Y."/>
            <person name="Tanaka T."/>
            <person name="Michiue T."/>
            <person name="Watanabe M."/>
            <person name="Bogdanovic O."/>
            <person name="Lister R."/>
            <person name="Georgiou G."/>
            <person name="Paranjpe S.S."/>
            <person name="van Kruijsbergen I."/>
            <person name="Shu S."/>
            <person name="Carlson J."/>
            <person name="Kinoshita T."/>
            <person name="Ohta Y."/>
            <person name="Mawaribuchi S."/>
            <person name="Jenkins J."/>
            <person name="Grimwood J."/>
            <person name="Schmutz J."/>
            <person name="Mitros T."/>
            <person name="Mozaffari S.V."/>
            <person name="Suzuki Y."/>
            <person name="Haramoto Y."/>
            <person name="Yamamoto T.S."/>
            <person name="Takagi C."/>
            <person name="Heald R."/>
            <person name="Miller K."/>
            <person name="Haudenschild C."/>
            <person name="Kitzman J."/>
            <person name="Nakayama T."/>
            <person name="Izutsu Y."/>
            <person name="Robert J."/>
            <person name="Fortriede J."/>
            <person name="Burns K."/>
            <person name="Lotay V."/>
            <person name="Karimi K."/>
            <person name="Yasuoka Y."/>
            <person name="Dichmann D.S."/>
            <person name="Flajnik M.F."/>
            <person name="Houston D.W."/>
            <person name="Shendure J."/>
            <person name="DuPasquier L."/>
            <person name="Vize P.D."/>
            <person name="Zorn A.M."/>
            <person name="Ito M."/>
            <person name="Marcotte E.M."/>
            <person name="Wallingford J.B."/>
            <person name="Ito Y."/>
            <person name="Asashima M."/>
            <person name="Ueno N."/>
            <person name="Matsuda Y."/>
            <person name="Veenstra G.J."/>
            <person name="Fujiyama A."/>
            <person name="Harland R.M."/>
            <person name="Taira M."/>
            <person name="Rokhsar D.S."/>
        </authorList>
    </citation>
    <scope>NUCLEOTIDE SEQUENCE [LARGE SCALE GENOMIC DNA]</scope>
    <source>
        <strain evidence="3">J</strain>
    </source>
</reference>
<dbReference type="EMBL" id="CM004472">
    <property type="protein sequence ID" value="OCT85294.1"/>
    <property type="molecule type" value="Genomic_DNA"/>
</dbReference>
<feature type="region of interest" description="Disordered" evidence="1">
    <location>
        <begin position="159"/>
        <end position="280"/>
    </location>
</feature>
<dbReference type="Proteomes" id="UP000694892">
    <property type="component" value="Chromosome 4L"/>
</dbReference>
<evidence type="ECO:0000256" key="1">
    <source>
        <dbReference type="SAM" id="MobiDB-lite"/>
    </source>
</evidence>
<evidence type="ECO:0000313" key="3">
    <source>
        <dbReference type="Proteomes" id="UP000694892"/>
    </source>
</evidence>
<proteinExistence type="predicted"/>
<feature type="compositionally biased region" description="Basic and acidic residues" evidence="1">
    <location>
        <begin position="258"/>
        <end position="279"/>
    </location>
</feature>
<accession>A0A974HP48</accession>
<name>A0A974HP48_XENLA</name>